<keyword evidence="5 7" id="KW-0472">Membrane</keyword>
<feature type="transmembrane region" description="Helical" evidence="7">
    <location>
        <begin position="179"/>
        <end position="202"/>
    </location>
</feature>
<evidence type="ECO:0000256" key="3">
    <source>
        <dbReference type="ARBA" id="ARBA00022692"/>
    </source>
</evidence>
<keyword evidence="4 7" id="KW-1133">Transmembrane helix</keyword>
<dbReference type="InterPro" id="IPR020846">
    <property type="entry name" value="MFS_dom"/>
</dbReference>
<evidence type="ECO:0000256" key="7">
    <source>
        <dbReference type="SAM" id="Phobius"/>
    </source>
</evidence>
<evidence type="ECO:0000256" key="1">
    <source>
        <dbReference type="ARBA" id="ARBA00004141"/>
    </source>
</evidence>
<comment type="subcellular location">
    <subcellularLocation>
        <location evidence="1">Membrane</location>
        <topology evidence="1">Multi-pass membrane protein</topology>
    </subcellularLocation>
</comment>
<protein>
    <submittedName>
        <fullName evidence="9">MFS general substrate transporter</fullName>
    </submittedName>
</protein>
<proteinExistence type="predicted"/>
<dbReference type="PANTHER" id="PTHR23504">
    <property type="entry name" value="MAJOR FACILITATOR SUPERFAMILY DOMAIN-CONTAINING PROTEIN 10"/>
    <property type="match status" value="1"/>
</dbReference>
<dbReference type="InterPro" id="IPR011701">
    <property type="entry name" value="MFS"/>
</dbReference>
<dbReference type="PROSITE" id="PS50850">
    <property type="entry name" value="MFS"/>
    <property type="match status" value="1"/>
</dbReference>
<dbReference type="OMA" id="MVWITIC"/>
<reference evidence="10" key="1">
    <citation type="journal article" date="2012" name="Science">
        <title>The Paleozoic origin of enzymatic lignin decomposition reconstructed from 31 fungal genomes.</title>
        <authorList>
            <person name="Floudas D."/>
            <person name="Binder M."/>
            <person name="Riley R."/>
            <person name="Barry K."/>
            <person name="Blanchette R.A."/>
            <person name="Henrissat B."/>
            <person name="Martinez A.T."/>
            <person name="Otillar R."/>
            <person name="Spatafora J.W."/>
            <person name="Yadav J.S."/>
            <person name="Aerts A."/>
            <person name="Benoit I."/>
            <person name="Boyd A."/>
            <person name="Carlson A."/>
            <person name="Copeland A."/>
            <person name="Coutinho P.M."/>
            <person name="de Vries R.P."/>
            <person name="Ferreira P."/>
            <person name="Findley K."/>
            <person name="Foster B."/>
            <person name="Gaskell J."/>
            <person name="Glotzer D."/>
            <person name="Gorecki P."/>
            <person name="Heitman J."/>
            <person name="Hesse C."/>
            <person name="Hori C."/>
            <person name="Igarashi K."/>
            <person name="Jurgens J.A."/>
            <person name="Kallen N."/>
            <person name="Kersten P."/>
            <person name="Kohler A."/>
            <person name="Kuees U."/>
            <person name="Kumar T.K.A."/>
            <person name="Kuo A."/>
            <person name="LaButti K."/>
            <person name="Larrondo L.F."/>
            <person name="Lindquist E."/>
            <person name="Ling A."/>
            <person name="Lombard V."/>
            <person name="Lucas S."/>
            <person name="Lundell T."/>
            <person name="Martin R."/>
            <person name="McLaughlin D.J."/>
            <person name="Morgenstern I."/>
            <person name="Morin E."/>
            <person name="Murat C."/>
            <person name="Nagy L.G."/>
            <person name="Nolan M."/>
            <person name="Ohm R.A."/>
            <person name="Patyshakuliyeva A."/>
            <person name="Rokas A."/>
            <person name="Ruiz-Duenas F.J."/>
            <person name="Sabat G."/>
            <person name="Salamov A."/>
            <person name="Samejima M."/>
            <person name="Schmutz J."/>
            <person name="Slot J.C."/>
            <person name="St John F."/>
            <person name="Stenlid J."/>
            <person name="Sun H."/>
            <person name="Sun S."/>
            <person name="Syed K."/>
            <person name="Tsang A."/>
            <person name="Wiebenga A."/>
            <person name="Young D."/>
            <person name="Pisabarro A."/>
            <person name="Eastwood D.C."/>
            <person name="Martin F."/>
            <person name="Cullen D."/>
            <person name="Grigoriev I.V."/>
            <person name="Hibbett D.S."/>
        </authorList>
    </citation>
    <scope>NUCLEOTIDE SEQUENCE [LARGE SCALE GENOMIC DNA]</scope>
    <source>
        <strain evidence="10">RWD-64-598 SS2</strain>
    </source>
</reference>
<feature type="transmembrane region" description="Helical" evidence="7">
    <location>
        <begin position="286"/>
        <end position="309"/>
    </location>
</feature>
<accession>A0A5M3MJM0</accession>
<feature type="region of interest" description="Disordered" evidence="6">
    <location>
        <begin position="1"/>
        <end position="41"/>
    </location>
</feature>
<evidence type="ECO:0000256" key="5">
    <source>
        <dbReference type="ARBA" id="ARBA00023136"/>
    </source>
</evidence>
<organism evidence="9 10">
    <name type="scientific">Coniophora puteana (strain RWD-64-598)</name>
    <name type="common">Brown rot fungus</name>
    <dbReference type="NCBI Taxonomy" id="741705"/>
    <lineage>
        <taxon>Eukaryota</taxon>
        <taxon>Fungi</taxon>
        <taxon>Dikarya</taxon>
        <taxon>Basidiomycota</taxon>
        <taxon>Agaricomycotina</taxon>
        <taxon>Agaricomycetes</taxon>
        <taxon>Agaricomycetidae</taxon>
        <taxon>Boletales</taxon>
        <taxon>Coniophorineae</taxon>
        <taxon>Coniophoraceae</taxon>
        <taxon>Coniophora</taxon>
    </lineage>
</organism>
<evidence type="ECO:0000313" key="10">
    <source>
        <dbReference type="Proteomes" id="UP000053558"/>
    </source>
</evidence>
<keyword evidence="2" id="KW-0813">Transport</keyword>
<feature type="transmembrane region" description="Helical" evidence="7">
    <location>
        <begin position="355"/>
        <end position="376"/>
    </location>
</feature>
<feature type="domain" description="Major facilitator superfamily (MFS) profile" evidence="8">
    <location>
        <begin position="49"/>
        <end position="484"/>
    </location>
</feature>
<dbReference type="KEGG" id="cput:CONPUDRAFT_59699"/>
<dbReference type="InterPro" id="IPR036259">
    <property type="entry name" value="MFS_trans_sf"/>
</dbReference>
<name>A0A5M3MJM0_CONPW</name>
<sequence>MSAHHDETNGRASDPGSPASSYDPSPETPLLSGQTTPRRRTRTPLPKLQIGILMLVQLAEPITGLVIYPFINQLIAEVGITGGDDKKIGYYAGLIESLYYMTEASTALHWSRLSDRVGRKPVMLVGLIGSCLSIFAFGLSRTFAALLISRCISGMLNGNAGVMKSMIGDLTDSTNMSQAFALLPIVFCTGGTLSPLIGGTLAHPEQRWPHLFSGKFWYDYPYFLPCAVSGILVALFTLIMAIWLKEVRKPIAAEPSSSSDVEQAAPQTETSLPLRALMIPSVIYPVANYGMLSLADMCFLALFALFFASPIDVGGLGFPPSIIGTLLGLLGLVDAVVQTLFFARVVERLGAKTTFRVGVFALFPLFFLFPVLNWVIVWNGGERTPLLWVLITLQLSLVLLMDMSYACIFMLITAAAPNKRTLGAVNGLGQTVASTARAISPAMVTSIFAASKQYNLLGGNLVYVFMLGVILAFFILSGHLPEPPEEKQD</sequence>
<evidence type="ECO:0000256" key="4">
    <source>
        <dbReference type="ARBA" id="ARBA00022989"/>
    </source>
</evidence>
<evidence type="ECO:0000256" key="2">
    <source>
        <dbReference type="ARBA" id="ARBA00022448"/>
    </source>
</evidence>
<feature type="transmembrane region" description="Helical" evidence="7">
    <location>
        <begin position="388"/>
        <end position="412"/>
    </location>
</feature>
<dbReference type="PRINTS" id="PR01035">
    <property type="entry name" value="TCRTETA"/>
</dbReference>
<dbReference type="GO" id="GO:0016020">
    <property type="term" value="C:membrane"/>
    <property type="evidence" value="ECO:0007669"/>
    <property type="project" value="UniProtKB-SubCell"/>
</dbReference>
<feature type="transmembrane region" description="Helical" evidence="7">
    <location>
        <begin position="321"/>
        <end position="343"/>
    </location>
</feature>
<comment type="caution">
    <text evidence="9">The sequence shown here is derived from an EMBL/GenBank/DDBJ whole genome shotgun (WGS) entry which is preliminary data.</text>
</comment>
<dbReference type="GeneID" id="19208052"/>
<dbReference type="GO" id="GO:0022857">
    <property type="term" value="F:transmembrane transporter activity"/>
    <property type="evidence" value="ECO:0007669"/>
    <property type="project" value="InterPro"/>
</dbReference>
<dbReference type="AlphaFoldDB" id="A0A5M3MJM0"/>
<feature type="transmembrane region" description="Helical" evidence="7">
    <location>
        <begin position="48"/>
        <end position="68"/>
    </location>
</feature>
<evidence type="ECO:0000256" key="6">
    <source>
        <dbReference type="SAM" id="MobiDB-lite"/>
    </source>
</evidence>
<dbReference type="PANTHER" id="PTHR23504:SF15">
    <property type="entry name" value="MAJOR FACILITATOR SUPERFAMILY (MFS) PROFILE DOMAIN-CONTAINING PROTEIN"/>
    <property type="match status" value="1"/>
</dbReference>
<dbReference type="EMBL" id="JH711581">
    <property type="protein sequence ID" value="EIW79412.1"/>
    <property type="molecule type" value="Genomic_DNA"/>
</dbReference>
<feature type="transmembrane region" description="Helical" evidence="7">
    <location>
        <begin position="122"/>
        <end position="139"/>
    </location>
</feature>
<evidence type="ECO:0000313" key="9">
    <source>
        <dbReference type="EMBL" id="EIW79412.1"/>
    </source>
</evidence>
<dbReference type="Gene3D" id="1.20.1250.20">
    <property type="entry name" value="MFS general substrate transporter like domains"/>
    <property type="match status" value="1"/>
</dbReference>
<dbReference type="Proteomes" id="UP000053558">
    <property type="component" value="Unassembled WGS sequence"/>
</dbReference>
<feature type="transmembrane region" description="Helical" evidence="7">
    <location>
        <begin position="461"/>
        <end position="480"/>
    </location>
</feature>
<gene>
    <name evidence="9" type="ORF">CONPUDRAFT_59699</name>
</gene>
<dbReference type="Pfam" id="PF07690">
    <property type="entry name" value="MFS_1"/>
    <property type="match status" value="1"/>
</dbReference>
<dbReference type="InterPro" id="IPR001958">
    <property type="entry name" value="Tet-R_TetA/multi-R_MdtG-like"/>
</dbReference>
<keyword evidence="3 7" id="KW-0812">Transmembrane</keyword>
<keyword evidence="10" id="KW-1185">Reference proteome</keyword>
<dbReference type="OrthoDB" id="419616at2759"/>
<evidence type="ECO:0000259" key="8">
    <source>
        <dbReference type="PROSITE" id="PS50850"/>
    </source>
</evidence>
<feature type="transmembrane region" description="Helical" evidence="7">
    <location>
        <begin position="222"/>
        <end position="244"/>
    </location>
</feature>
<dbReference type="SUPFAM" id="SSF103473">
    <property type="entry name" value="MFS general substrate transporter"/>
    <property type="match status" value="1"/>
</dbReference>
<dbReference type="RefSeq" id="XP_007770466.1">
    <property type="nucleotide sequence ID" value="XM_007772276.1"/>
</dbReference>